<evidence type="ECO:0000256" key="3">
    <source>
        <dbReference type="ARBA" id="ARBA00022763"/>
    </source>
</evidence>
<keyword evidence="3 7" id="KW-0227">DNA damage</keyword>
<organism evidence="9 10">
    <name type="scientific">Hornefia porci</name>
    <dbReference type="NCBI Taxonomy" id="2652292"/>
    <lineage>
        <taxon>Bacteria</taxon>
        <taxon>Bacillati</taxon>
        <taxon>Bacillota</taxon>
        <taxon>Clostridia</taxon>
        <taxon>Peptostreptococcales</taxon>
        <taxon>Anaerovoracaceae</taxon>
        <taxon>Hornefia</taxon>
    </lineage>
</organism>
<dbReference type="InterPro" id="IPR012340">
    <property type="entry name" value="NA-bd_OB-fold"/>
</dbReference>
<dbReference type="STRING" id="1261640.BHK98_04055"/>
<comment type="similarity">
    <text evidence="1 7">Belongs to the RecO family.</text>
</comment>
<dbReference type="AlphaFoldDB" id="A0A1Q9JGF2"/>
<dbReference type="Gene3D" id="1.20.1440.120">
    <property type="entry name" value="Recombination protein O, C-terminal domain"/>
    <property type="match status" value="1"/>
</dbReference>
<dbReference type="RefSeq" id="WP_075712305.1">
    <property type="nucleotide sequence ID" value="NZ_MJIE01000001.1"/>
</dbReference>
<feature type="domain" description="DNA replication/recombination mediator RecO N-terminal" evidence="8">
    <location>
        <begin position="1"/>
        <end position="78"/>
    </location>
</feature>
<dbReference type="InterPro" id="IPR042242">
    <property type="entry name" value="RecO_C"/>
</dbReference>
<evidence type="ECO:0000256" key="6">
    <source>
        <dbReference type="ARBA" id="ARBA00033409"/>
    </source>
</evidence>
<dbReference type="Proteomes" id="UP000187404">
    <property type="component" value="Unassembled WGS sequence"/>
</dbReference>
<protein>
    <recommendedName>
        <fullName evidence="2 7">DNA repair protein RecO</fullName>
    </recommendedName>
    <alternativeName>
        <fullName evidence="6 7">Recombination protein O</fullName>
    </alternativeName>
</protein>
<reference evidence="9 10" key="1">
    <citation type="journal article" date="2016" name="Appl. Environ. Microbiol.">
        <title>Function and Phylogeny of Bacterial Butyryl Coenzyme A:Acetate Transferases and Their Diversity in the Proximal Colon of Swine.</title>
        <authorList>
            <person name="Trachsel J."/>
            <person name="Bayles D.O."/>
            <person name="Looft T."/>
            <person name="Levine U.Y."/>
            <person name="Allen H.K."/>
        </authorList>
    </citation>
    <scope>NUCLEOTIDE SEQUENCE [LARGE SCALE GENOMIC DNA]</scope>
    <source>
        <strain evidence="9 10">68-3-10</strain>
    </source>
</reference>
<dbReference type="SUPFAM" id="SSF57863">
    <property type="entry name" value="ArfGap/RecO-like zinc finger"/>
    <property type="match status" value="1"/>
</dbReference>
<accession>A0A1Q9JGF2</accession>
<dbReference type="GO" id="GO:0043590">
    <property type="term" value="C:bacterial nucleoid"/>
    <property type="evidence" value="ECO:0007669"/>
    <property type="project" value="TreeGrafter"/>
</dbReference>
<dbReference type="NCBIfam" id="TIGR00613">
    <property type="entry name" value="reco"/>
    <property type="match status" value="1"/>
</dbReference>
<dbReference type="HAMAP" id="MF_00201">
    <property type="entry name" value="RecO"/>
    <property type="match status" value="1"/>
</dbReference>
<dbReference type="Pfam" id="PF02565">
    <property type="entry name" value="RecO_C"/>
    <property type="match status" value="1"/>
</dbReference>
<evidence type="ECO:0000313" key="10">
    <source>
        <dbReference type="Proteomes" id="UP000187404"/>
    </source>
</evidence>
<dbReference type="PANTHER" id="PTHR33991:SF1">
    <property type="entry name" value="DNA REPAIR PROTEIN RECO"/>
    <property type="match status" value="1"/>
</dbReference>
<evidence type="ECO:0000256" key="5">
    <source>
        <dbReference type="ARBA" id="ARBA00023204"/>
    </source>
</evidence>
<keyword evidence="5 7" id="KW-0234">DNA repair</keyword>
<dbReference type="EMBL" id="MJIE01000001">
    <property type="protein sequence ID" value="OLR55310.1"/>
    <property type="molecule type" value="Genomic_DNA"/>
</dbReference>
<dbReference type="InterPro" id="IPR037278">
    <property type="entry name" value="ARFGAP/RecO"/>
</dbReference>
<keyword evidence="4 7" id="KW-0233">DNA recombination</keyword>
<dbReference type="PANTHER" id="PTHR33991">
    <property type="entry name" value="DNA REPAIR PROTEIN RECO"/>
    <property type="match status" value="1"/>
</dbReference>
<evidence type="ECO:0000313" key="9">
    <source>
        <dbReference type="EMBL" id="OLR55310.1"/>
    </source>
</evidence>
<evidence type="ECO:0000256" key="2">
    <source>
        <dbReference type="ARBA" id="ARBA00021310"/>
    </source>
</evidence>
<proteinExistence type="inferred from homology"/>
<dbReference type="OrthoDB" id="9797083at2"/>
<evidence type="ECO:0000256" key="7">
    <source>
        <dbReference type="HAMAP-Rule" id="MF_00201"/>
    </source>
</evidence>
<dbReference type="InterPro" id="IPR022572">
    <property type="entry name" value="DNA_rep/recomb_RecO_N"/>
</dbReference>
<dbReference type="InterPro" id="IPR003717">
    <property type="entry name" value="RecO"/>
</dbReference>
<evidence type="ECO:0000259" key="8">
    <source>
        <dbReference type="Pfam" id="PF11967"/>
    </source>
</evidence>
<dbReference type="Gene3D" id="2.40.50.140">
    <property type="entry name" value="Nucleic acid-binding proteins"/>
    <property type="match status" value="1"/>
</dbReference>
<dbReference type="Pfam" id="PF11967">
    <property type="entry name" value="RecO_N"/>
    <property type="match status" value="1"/>
</dbReference>
<comment type="caution">
    <text evidence="9">The sequence shown here is derived from an EMBL/GenBank/DDBJ whole genome shotgun (WGS) entry which is preliminary data.</text>
</comment>
<dbReference type="GO" id="GO:0006310">
    <property type="term" value="P:DNA recombination"/>
    <property type="evidence" value="ECO:0007669"/>
    <property type="project" value="UniProtKB-UniRule"/>
</dbReference>
<comment type="function">
    <text evidence="7">Involved in DNA repair and RecF pathway recombination.</text>
</comment>
<evidence type="ECO:0000256" key="1">
    <source>
        <dbReference type="ARBA" id="ARBA00007452"/>
    </source>
</evidence>
<dbReference type="SUPFAM" id="SSF50249">
    <property type="entry name" value="Nucleic acid-binding proteins"/>
    <property type="match status" value="1"/>
</dbReference>
<dbReference type="GO" id="GO:0006302">
    <property type="term" value="P:double-strand break repair"/>
    <property type="evidence" value="ECO:0007669"/>
    <property type="project" value="TreeGrafter"/>
</dbReference>
<evidence type="ECO:0000256" key="4">
    <source>
        <dbReference type="ARBA" id="ARBA00023172"/>
    </source>
</evidence>
<gene>
    <name evidence="7" type="primary">recO</name>
    <name evidence="9" type="ORF">BHK98_04055</name>
</gene>
<sequence length="253" mass="28589">MYLNSEGIIFRQTKTASGRRMILLFTAKYGKLSVGTSMTEKGKSRSSLALRPFTYGNYQIFQGRNYYNLDRAETIRSYYGIGEDIDKYMAAAYVLELTEKVVPEEAAQPGVFHLLIDFLEELEQRKKQHLTLVLAYEIRLLRLLGTFPELGECAVCGTKQNLTHFSVTRGGMICEKCAEKILSSGDETLIYRTKFDIVNVINYFASNPLKSFRNIALNEEDAAALRAILRSYISYHLDVGDLKSESILTGGLN</sequence>
<keyword evidence="10" id="KW-1185">Reference proteome</keyword>
<name>A0A1Q9JGF2_9FIRM</name>